<accession>A0A1W6JWW9</accession>
<dbReference type="PANTHER" id="PTHR43617">
    <property type="entry name" value="L-AMINO ACID N-ACETYLTRANSFERASE"/>
    <property type="match status" value="1"/>
</dbReference>
<dbReference type="SUPFAM" id="SSF55729">
    <property type="entry name" value="Acyl-CoA N-acyltransferases (Nat)"/>
    <property type="match status" value="1"/>
</dbReference>
<keyword evidence="2" id="KW-0808">Transferase</keyword>
<dbReference type="InterPro" id="IPR050276">
    <property type="entry name" value="MshD_Acetyltransferase"/>
</dbReference>
<organism evidence="2 3">
    <name type="scientific">Acidianus manzaensis</name>
    <dbReference type="NCBI Taxonomy" id="282676"/>
    <lineage>
        <taxon>Archaea</taxon>
        <taxon>Thermoproteota</taxon>
        <taxon>Thermoprotei</taxon>
        <taxon>Sulfolobales</taxon>
        <taxon>Sulfolobaceae</taxon>
        <taxon>Acidianus</taxon>
    </lineage>
</organism>
<dbReference type="Pfam" id="PF00583">
    <property type="entry name" value="Acetyltransf_1"/>
    <property type="match status" value="1"/>
</dbReference>
<feature type="domain" description="N-acetyltransferase" evidence="1">
    <location>
        <begin position="6"/>
        <end position="151"/>
    </location>
</feature>
<dbReference type="OrthoDB" id="43754at2157"/>
<keyword evidence="3" id="KW-1185">Reference proteome</keyword>
<dbReference type="STRING" id="282676.B6F84_01045"/>
<proteinExistence type="predicted"/>
<evidence type="ECO:0000313" key="3">
    <source>
        <dbReference type="Proteomes" id="UP000193404"/>
    </source>
</evidence>
<dbReference type="GeneID" id="41589461"/>
<sequence>MVQKSIRIREAKDEDWREIYSLYTRLSDDDLYLRYFHFYRPSENEIKKLVSLKDHVTVIAEDDKIVGEGSIYEDGEFSLVVDPQYRRNGIGALIVKELIKKAKELGLSKVRFYTLPENIAMINLGKKLGFKLRIDEDEVYGELCIEEKKVEECSNIA</sequence>
<gene>
    <name evidence="2" type="ORF">B6F84_01045</name>
</gene>
<dbReference type="EMBL" id="CP020477">
    <property type="protein sequence ID" value="ARM74747.1"/>
    <property type="molecule type" value="Genomic_DNA"/>
</dbReference>
<dbReference type="PROSITE" id="PS51186">
    <property type="entry name" value="GNAT"/>
    <property type="match status" value="1"/>
</dbReference>
<protein>
    <submittedName>
        <fullName evidence="2">GNAT family N-acetyltransferase</fullName>
    </submittedName>
</protein>
<name>A0A1W6JWW9_9CREN</name>
<evidence type="ECO:0000259" key="1">
    <source>
        <dbReference type="PROSITE" id="PS51186"/>
    </source>
</evidence>
<dbReference type="GO" id="GO:0016747">
    <property type="term" value="F:acyltransferase activity, transferring groups other than amino-acyl groups"/>
    <property type="evidence" value="ECO:0007669"/>
    <property type="project" value="InterPro"/>
</dbReference>
<dbReference type="CDD" id="cd04301">
    <property type="entry name" value="NAT_SF"/>
    <property type="match status" value="1"/>
</dbReference>
<dbReference type="KEGG" id="aman:B6F84_01045"/>
<dbReference type="PANTHER" id="PTHR43617:SF34">
    <property type="entry name" value="PUTATIVE-RELATED"/>
    <property type="match status" value="1"/>
</dbReference>
<dbReference type="Gene3D" id="3.40.630.30">
    <property type="match status" value="1"/>
</dbReference>
<reference evidence="2 3" key="1">
    <citation type="submission" date="2017-03" db="EMBL/GenBank/DDBJ databases">
        <title>Sulfur activation and transportation mechanism of thermophilic Archaea Acidianus manzaensis YN-25.</title>
        <authorList>
            <person name="Ma Y."/>
            <person name="Yang Y."/>
            <person name="Xia J."/>
        </authorList>
    </citation>
    <scope>NUCLEOTIDE SEQUENCE [LARGE SCALE GENOMIC DNA]</scope>
    <source>
        <strain evidence="2 3">YN-25</strain>
    </source>
</reference>
<evidence type="ECO:0000313" key="2">
    <source>
        <dbReference type="EMBL" id="ARM74747.1"/>
    </source>
</evidence>
<dbReference type="RefSeq" id="WP_148690496.1">
    <property type="nucleotide sequence ID" value="NZ_CP020477.1"/>
</dbReference>
<dbReference type="Proteomes" id="UP000193404">
    <property type="component" value="Chromosome"/>
</dbReference>
<dbReference type="AlphaFoldDB" id="A0A1W6JWW9"/>
<dbReference type="InterPro" id="IPR016181">
    <property type="entry name" value="Acyl_CoA_acyltransferase"/>
</dbReference>
<dbReference type="InterPro" id="IPR000182">
    <property type="entry name" value="GNAT_dom"/>
</dbReference>